<dbReference type="InterPro" id="IPR051178">
    <property type="entry name" value="TfdA_dioxygenase"/>
</dbReference>
<keyword evidence="5" id="KW-0408">Iron</keyword>
<gene>
    <name evidence="7" type="ORF">GCM10010964_04310</name>
</gene>
<dbReference type="GO" id="GO:0016706">
    <property type="term" value="F:2-oxoglutarate-dependent dioxygenase activity"/>
    <property type="evidence" value="ECO:0007669"/>
    <property type="project" value="UniProtKB-ARBA"/>
</dbReference>
<reference evidence="7 8" key="1">
    <citation type="journal article" date="2014" name="Int. J. Syst. Evol. Microbiol.">
        <title>Complete genome sequence of Corynebacterium casei LMG S-19264T (=DSM 44701T), isolated from a smear-ripened cheese.</title>
        <authorList>
            <consortium name="US DOE Joint Genome Institute (JGI-PGF)"/>
            <person name="Walter F."/>
            <person name="Albersmeier A."/>
            <person name="Kalinowski J."/>
            <person name="Ruckert C."/>
        </authorList>
    </citation>
    <scope>NUCLEOTIDE SEQUENCE [LARGE SCALE GENOMIC DNA]</scope>
    <source>
        <strain evidence="7 8">CGMCC 1.16330</strain>
    </source>
</reference>
<dbReference type="Proteomes" id="UP000597507">
    <property type="component" value="Unassembled WGS sequence"/>
</dbReference>
<evidence type="ECO:0000313" key="7">
    <source>
        <dbReference type="EMBL" id="GGG19195.1"/>
    </source>
</evidence>
<name>A0A8J2Z7R6_9PROT</name>
<comment type="caution">
    <text evidence="7">The sequence shown here is derived from an EMBL/GenBank/DDBJ whole genome shotgun (WGS) entry which is preliminary data.</text>
</comment>
<evidence type="ECO:0000256" key="4">
    <source>
        <dbReference type="ARBA" id="ARBA00023002"/>
    </source>
</evidence>
<accession>A0A8J2Z7R6</accession>
<evidence type="ECO:0000256" key="2">
    <source>
        <dbReference type="ARBA" id="ARBA00022723"/>
    </source>
</evidence>
<dbReference type="EMBL" id="BMKS01000001">
    <property type="protein sequence ID" value="GGG19195.1"/>
    <property type="molecule type" value="Genomic_DNA"/>
</dbReference>
<dbReference type="Pfam" id="PF02668">
    <property type="entry name" value="TauD"/>
    <property type="match status" value="1"/>
</dbReference>
<dbReference type="PANTHER" id="PTHR43779:SF3">
    <property type="entry name" value="(3R)-3-[(CARBOXYMETHYL)AMINO]FATTY ACID OXYGENASE_DECARBOXYLASE"/>
    <property type="match status" value="1"/>
</dbReference>
<dbReference type="GO" id="GO:0046872">
    <property type="term" value="F:metal ion binding"/>
    <property type="evidence" value="ECO:0007669"/>
    <property type="project" value="UniProtKB-KW"/>
</dbReference>
<proteinExistence type="inferred from homology"/>
<dbReference type="RefSeq" id="WP_188897941.1">
    <property type="nucleotide sequence ID" value="NZ_BMKS01000001.1"/>
</dbReference>
<keyword evidence="4" id="KW-0560">Oxidoreductase</keyword>
<evidence type="ECO:0000256" key="5">
    <source>
        <dbReference type="ARBA" id="ARBA00023004"/>
    </source>
</evidence>
<dbReference type="PANTHER" id="PTHR43779">
    <property type="entry name" value="DIOXYGENASE RV0097-RELATED"/>
    <property type="match status" value="1"/>
</dbReference>
<feature type="domain" description="TauD/TfdA-like" evidence="6">
    <location>
        <begin position="6"/>
        <end position="276"/>
    </location>
</feature>
<keyword evidence="2" id="KW-0479">Metal-binding</keyword>
<comment type="similarity">
    <text evidence="1">Belongs to the TfdA dioxygenase family.</text>
</comment>
<evidence type="ECO:0000256" key="3">
    <source>
        <dbReference type="ARBA" id="ARBA00022964"/>
    </source>
</evidence>
<dbReference type="InterPro" id="IPR042098">
    <property type="entry name" value="TauD-like_sf"/>
</dbReference>
<evidence type="ECO:0000259" key="6">
    <source>
        <dbReference type="Pfam" id="PF02668"/>
    </source>
</evidence>
<organism evidence="7 8">
    <name type="scientific">Caldovatus sediminis</name>
    <dbReference type="NCBI Taxonomy" id="2041189"/>
    <lineage>
        <taxon>Bacteria</taxon>
        <taxon>Pseudomonadati</taxon>
        <taxon>Pseudomonadota</taxon>
        <taxon>Alphaproteobacteria</taxon>
        <taxon>Acetobacterales</taxon>
        <taxon>Roseomonadaceae</taxon>
        <taxon>Caldovatus</taxon>
    </lineage>
</organism>
<protein>
    <recommendedName>
        <fullName evidence="6">TauD/TfdA-like domain-containing protein</fullName>
    </recommendedName>
</protein>
<dbReference type="InterPro" id="IPR003819">
    <property type="entry name" value="TauD/TfdA-like"/>
</dbReference>
<keyword evidence="3" id="KW-0223">Dioxygenase</keyword>
<dbReference type="Gene3D" id="3.60.130.10">
    <property type="entry name" value="Clavaminate synthase-like"/>
    <property type="match status" value="1"/>
</dbReference>
<evidence type="ECO:0000256" key="1">
    <source>
        <dbReference type="ARBA" id="ARBA00005896"/>
    </source>
</evidence>
<sequence>MADLSFRPLTPDGRFGAEVIGAPPDLAVDEAAFRRIEDAWYRHSVLLFRGLSLMPEQHIAFTRRLGPLHIMVPTDYNLEGHPEVFVVGNAEEGGKAVGLRRAGMGFHSDGEDKAIPNAGSFLYAIQVPPEGGDTLFADMYAAWDALPEATKRRLAGRRARFSRIALHHVHYPHLPPLTEQQKRERPDVWHPIARKHPRTGRTALYIGRWAVEIEGIPAEEGKALIAELVAFAQRPEFLYRHVWRQGDAVLWDNRCTQHCATPFDEARYTRRMHRTTLEGEAPLLAEVPQAAA</sequence>
<dbReference type="SUPFAM" id="SSF51197">
    <property type="entry name" value="Clavaminate synthase-like"/>
    <property type="match status" value="1"/>
</dbReference>
<evidence type="ECO:0000313" key="8">
    <source>
        <dbReference type="Proteomes" id="UP000597507"/>
    </source>
</evidence>
<keyword evidence="8" id="KW-1185">Reference proteome</keyword>
<dbReference type="AlphaFoldDB" id="A0A8J2Z7R6"/>